<dbReference type="GO" id="GO:0005686">
    <property type="term" value="C:U2 snRNP"/>
    <property type="evidence" value="ECO:0007669"/>
    <property type="project" value="TreeGrafter"/>
</dbReference>
<evidence type="ECO:0000256" key="3">
    <source>
        <dbReference type="ARBA" id="ARBA00022737"/>
    </source>
</evidence>
<dbReference type="InterPro" id="IPR034392">
    <property type="entry name" value="TatSF1-like_RRM1"/>
</dbReference>
<dbReference type="SMART" id="SM00360">
    <property type="entry name" value="RRM"/>
    <property type="match status" value="2"/>
</dbReference>
<evidence type="ECO:0000313" key="8">
    <source>
        <dbReference type="EMBL" id="KAF2813406.1"/>
    </source>
</evidence>
<dbReference type="GeneID" id="54458517"/>
<keyword evidence="4 6" id="KW-0694">RNA-binding</keyword>
<evidence type="ECO:0000256" key="1">
    <source>
        <dbReference type="ARBA" id="ARBA00007747"/>
    </source>
</evidence>
<dbReference type="FunFam" id="3.30.70.330:FF:000105">
    <property type="entry name" value="HIV Tat-specific factor 1 homolog"/>
    <property type="match status" value="1"/>
</dbReference>
<dbReference type="Gene3D" id="3.30.70.330">
    <property type="match status" value="2"/>
</dbReference>
<keyword evidence="9" id="KW-1185">Reference proteome</keyword>
<evidence type="ECO:0000256" key="5">
    <source>
        <dbReference type="ARBA" id="ARBA00023187"/>
    </source>
</evidence>
<feature type="domain" description="RRM" evidence="7">
    <location>
        <begin position="99"/>
        <end position="190"/>
    </location>
</feature>
<keyword evidence="3" id="KW-0677">Repeat</keyword>
<evidence type="ECO:0000256" key="6">
    <source>
        <dbReference type="PROSITE-ProRule" id="PRU00176"/>
    </source>
</evidence>
<accession>A0A6A6YWV1</accession>
<sequence>MSAEIKPFPTTDDELKSDVRVYFSKVEGKHLLEDEDGQDWELNEGYTWIPKKTMVDEERVRQFQSVYASGGLNEVDEERRVKPKKAPKTEQPRIEKPNCAIYITSLPLDATEEEVATEFSRYGVIAVATESGHARVKLYNDEDGNFKGDALVVYHRPESVQLAIQMADDADFRIGQKGPPAIIHVTVADTTYKKQKERTAKVGKEKRKIVNNLQKLNAKLTDWDDDEPSTIPKAASKYDKMVVLKHMFTLHELATDPSAAQEIKEDIMEECEEKFKGLGTVANVTLFDQEAEGVVTVRFSTVEAANACVKVMNGRNFDGRVVEASIATGEEKFKKTIEKRDDVEEERRLAMFGDSLEEDFK</sequence>
<evidence type="ECO:0000259" key="7">
    <source>
        <dbReference type="PROSITE" id="PS50102"/>
    </source>
</evidence>
<feature type="domain" description="RRM" evidence="7">
    <location>
        <begin position="269"/>
        <end position="329"/>
    </location>
</feature>
<dbReference type="InterPro" id="IPR035979">
    <property type="entry name" value="RBD_domain_sf"/>
</dbReference>
<keyword evidence="5" id="KW-0508">mRNA splicing</keyword>
<dbReference type="GO" id="GO:0000398">
    <property type="term" value="P:mRNA splicing, via spliceosome"/>
    <property type="evidence" value="ECO:0007669"/>
    <property type="project" value="InterPro"/>
</dbReference>
<dbReference type="InterPro" id="IPR000504">
    <property type="entry name" value="RRM_dom"/>
</dbReference>
<dbReference type="PROSITE" id="PS50102">
    <property type="entry name" value="RRM"/>
    <property type="match status" value="2"/>
</dbReference>
<name>A0A6A6YWV1_9PEZI</name>
<protein>
    <submittedName>
        <fullName evidence="8 10">Nuclear mRNA splicing factor-associated protein</fullName>
    </submittedName>
</protein>
<reference evidence="8 10" key="1">
    <citation type="journal article" date="2020" name="Stud. Mycol.">
        <title>101 Dothideomycetes genomes: a test case for predicting lifestyles and emergence of pathogens.</title>
        <authorList>
            <person name="Haridas S."/>
            <person name="Albert R."/>
            <person name="Binder M."/>
            <person name="Bloem J."/>
            <person name="Labutti K."/>
            <person name="Salamov A."/>
            <person name="Andreopoulos B."/>
            <person name="Baker S."/>
            <person name="Barry K."/>
            <person name="Bills G."/>
            <person name="Bluhm B."/>
            <person name="Cannon C."/>
            <person name="Castanera R."/>
            <person name="Culley D."/>
            <person name="Daum C."/>
            <person name="Ezra D."/>
            <person name="Gonzalez J."/>
            <person name="Henrissat B."/>
            <person name="Kuo A."/>
            <person name="Liang C."/>
            <person name="Lipzen A."/>
            <person name="Lutzoni F."/>
            <person name="Magnuson J."/>
            <person name="Mondo S."/>
            <person name="Nolan M."/>
            <person name="Ohm R."/>
            <person name="Pangilinan J."/>
            <person name="Park H.-J."/>
            <person name="Ramirez L."/>
            <person name="Alfaro M."/>
            <person name="Sun H."/>
            <person name="Tritt A."/>
            <person name="Yoshinaga Y."/>
            <person name="Zwiers L.-H."/>
            <person name="Turgeon B."/>
            <person name="Goodwin S."/>
            <person name="Spatafora J."/>
            <person name="Crous P."/>
            <person name="Grigoriev I."/>
        </authorList>
    </citation>
    <scope>NUCLEOTIDE SEQUENCE</scope>
    <source>
        <strain evidence="8 10">CBS 304.34</strain>
    </source>
</reference>
<reference evidence="10" key="3">
    <citation type="submission" date="2025-04" db="UniProtKB">
        <authorList>
            <consortium name="RefSeq"/>
        </authorList>
    </citation>
    <scope>IDENTIFICATION</scope>
    <source>
        <strain evidence="10">CBS 304.34</strain>
    </source>
</reference>
<dbReference type="GO" id="GO:0005684">
    <property type="term" value="C:U2-type spliceosomal complex"/>
    <property type="evidence" value="ECO:0007669"/>
    <property type="project" value="TreeGrafter"/>
</dbReference>
<dbReference type="Pfam" id="PF00076">
    <property type="entry name" value="RRM_1"/>
    <property type="match status" value="2"/>
</dbReference>
<dbReference type="GO" id="GO:0003723">
    <property type="term" value="F:RNA binding"/>
    <property type="evidence" value="ECO:0007669"/>
    <property type="project" value="UniProtKB-UniRule"/>
</dbReference>
<organism evidence="8">
    <name type="scientific">Mytilinidion resinicola</name>
    <dbReference type="NCBI Taxonomy" id="574789"/>
    <lineage>
        <taxon>Eukaryota</taxon>
        <taxon>Fungi</taxon>
        <taxon>Dikarya</taxon>
        <taxon>Ascomycota</taxon>
        <taxon>Pezizomycotina</taxon>
        <taxon>Dothideomycetes</taxon>
        <taxon>Pleosporomycetidae</taxon>
        <taxon>Mytilinidiales</taxon>
        <taxon>Mytilinidiaceae</taxon>
        <taxon>Mytilinidion</taxon>
    </lineage>
</organism>
<keyword evidence="2" id="KW-0507">mRNA processing</keyword>
<evidence type="ECO:0000256" key="4">
    <source>
        <dbReference type="ARBA" id="ARBA00022884"/>
    </source>
</evidence>
<evidence type="ECO:0000313" key="9">
    <source>
        <dbReference type="Proteomes" id="UP000504636"/>
    </source>
</evidence>
<dbReference type="RefSeq" id="XP_033580370.1">
    <property type="nucleotide sequence ID" value="XM_033717624.1"/>
</dbReference>
<comment type="similarity">
    <text evidence="1">Belongs to the HTATSF1 family.</text>
</comment>
<gene>
    <name evidence="8 10" type="ORF">BDZ99DRAFT_438538</name>
</gene>
<evidence type="ECO:0000313" key="10">
    <source>
        <dbReference type="RefSeq" id="XP_033580370.1"/>
    </source>
</evidence>
<dbReference type="AlphaFoldDB" id="A0A6A6YWV1"/>
<dbReference type="PANTHER" id="PTHR15608:SF0">
    <property type="entry name" value="HIV TAT-SPECIFIC FACTOR 1"/>
    <property type="match status" value="1"/>
</dbReference>
<dbReference type="EMBL" id="MU003696">
    <property type="protein sequence ID" value="KAF2813406.1"/>
    <property type="molecule type" value="Genomic_DNA"/>
</dbReference>
<reference evidence="10" key="2">
    <citation type="submission" date="2020-04" db="EMBL/GenBank/DDBJ databases">
        <authorList>
            <consortium name="NCBI Genome Project"/>
        </authorList>
    </citation>
    <scope>NUCLEOTIDE SEQUENCE</scope>
    <source>
        <strain evidence="10">CBS 304.34</strain>
    </source>
</reference>
<dbReference type="SUPFAM" id="SSF54928">
    <property type="entry name" value="RNA-binding domain, RBD"/>
    <property type="match status" value="2"/>
</dbReference>
<dbReference type="CDD" id="cd12281">
    <property type="entry name" value="RRM1_TatSF1_like"/>
    <property type="match status" value="1"/>
</dbReference>
<dbReference type="Proteomes" id="UP000504636">
    <property type="component" value="Unplaced"/>
</dbReference>
<proteinExistence type="inferred from homology"/>
<dbReference type="InterPro" id="IPR034393">
    <property type="entry name" value="TatSF1-like"/>
</dbReference>
<dbReference type="CDD" id="cd12285">
    <property type="entry name" value="RRM3_RBM39_like"/>
    <property type="match status" value="1"/>
</dbReference>
<evidence type="ECO:0000256" key="2">
    <source>
        <dbReference type="ARBA" id="ARBA00022664"/>
    </source>
</evidence>
<dbReference type="InterPro" id="IPR012677">
    <property type="entry name" value="Nucleotide-bd_a/b_plait_sf"/>
</dbReference>
<dbReference type="OrthoDB" id="10258585at2759"/>
<dbReference type="PANTHER" id="PTHR15608">
    <property type="entry name" value="SPLICING FACTOR U2AF-ASSOCIATED PROTEIN 2"/>
    <property type="match status" value="1"/>
</dbReference>